<gene>
    <name evidence="1" type="ORF">EBB54_27560</name>
</gene>
<proteinExistence type="predicted"/>
<comment type="caution">
    <text evidence="1">The sequence shown here is derived from an EMBL/GenBank/DDBJ whole genome shotgun (WGS) entry which is preliminary data.</text>
</comment>
<dbReference type="EMBL" id="RHJS01000002">
    <property type="protein sequence ID" value="RRK34676.1"/>
    <property type="molecule type" value="Genomic_DNA"/>
</dbReference>
<reference evidence="1" key="1">
    <citation type="submission" date="2018-10" db="EMBL/GenBank/DDBJ databases">
        <title>Schaedlerella arabinophila gen. nov. sp. nov., isolated from the mouse intestinal tract and comparative analysis with the genome of the closely related altered Schaedler flora strain ASF502.</title>
        <authorList>
            <person name="Miyake S."/>
            <person name="Soh M."/>
            <person name="Seedorf H."/>
        </authorList>
    </citation>
    <scope>NUCLEOTIDE SEQUENCE [LARGE SCALE GENOMIC DNA]</scope>
    <source>
        <strain evidence="1">DSM 106076</strain>
    </source>
</reference>
<keyword evidence="2" id="KW-1185">Reference proteome</keyword>
<evidence type="ECO:0000313" key="2">
    <source>
        <dbReference type="Proteomes" id="UP000274920"/>
    </source>
</evidence>
<accession>A0A426DPJ1</accession>
<protein>
    <submittedName>
        <fullName evidence="1">Uncharacterized protein</fullName>
    </submittedName>
</protein>
<dbReference type="AlphaFoldDB" id="A0A426DPJ1"/>
<evidence type="ECO:0000313" key="1">
    <source>
        <dbReference type="EMBL" id="RRK34676.1"/>
    </source>
</evidence>
<sequence length="320" mass="38460">MKEESEFNKSEICFIRPCLRQGDYWHNAMKKEGYNTVIPYKDYNLFMRIIREIWFGLDLPKKNLWYNPDIKKNNAKIYFVKDPLMTVDFLLWLRREKKDARILLDFDNRVGANINPDDLQDSSIEKWSYDPDDCYQYNMKLKPNGYFDCYKIKEKKKIVYDIIFVGRDKGRAEKLFQLENTLNELGLKTYFRISPNRSYLKFKKKYYRPVITYTEYLELLAKSRAVLNLMPDGQTAITMRDYEAIFNGIKCITNNSAIKSFRLYHPSRFFIIGIDDINKINDFLEKEFKTISDEELDEYKLDKVIYKMVNTEKEFCDARN</sequence>
<dbReference type="RefSeq" id="WP_125129768.1">
    <property type="nucleotide sequence ID" value="NZ_RHJS01000002.1"/>
</dbReference>
<name>A0A426DPJ1_9FIRM</name>
<organism evidence="1 2">
    <name type="scientific">Schaedlerella arabinosiphila</name>
    <dbReference type="NCBI Taxonomy" id="2044587"/>
    <lineage>
        <taxon>Bacteria</taxon>
        <taxon>Bacillati</taxon>
        <taxon>Bacillota</taxon>
        <taxon>Clostridia</taxon>
        <taxon>Lachnospirales</taxon>
        <taxon>Lachnospiraceae</taxon>
        <taxon>Schaedlerella</taxon>
    </lineage>
</organism>
<dbReference type="Proteomes" id="UP000274920">
    <property type="component" value="Unassembled WGS sequence"/>
</dbReference>